<dbReference type="AlphaFoldDB" id="A0A6M3KSP7"/>
<name>A0A6M3KSP7_9ZZZZ</name>
<organism evidence="1">
    <name type="scientific">viral metagenome</name>
    <dbReference type="NCBI Taxonomy" id="1070528"/>
    <lineage>
        <taxon>unclassified sequences</taxon>
        <taxon>metagenomes</taxon>
        <taxon>organismal metagenomes</taxon>
    </lineage>
</organism>
<dbReference type="EMBL" id="MT142556">
    <property type="protein sequence ID" value="QJA85137.1"/>
    <property type="molecule type" value="Genomic_DNA"/>
</dbReference>
<dbReference type="Gene3D" id="3.40.50.300">
    <property type="entry name" value="P-loop containing nucleotide triphosphate hydrolases"/>
    <property type="match status" value="1"/>
</dbReference>
<accession>A0A6M3KSP7</accession>
<evidence type="ECO:0000313" key="1">
    <source>
        <dbReference type="EMBL" id="QJA85137.1"/>
    </source>
</evidence>
<gene>
    <name evidence="1" type="ORF">MM415B02272_0010</name>
</gene>
<dbReference type="InterPro" id="IPR027417">
    <property type="entry name" value="P-loop_NTPase"/>
</dbReference>
<reference evidence="1" key="1">
    <citation type="submission" date="2020-03" db="EMBL/GenBank/DDBJ databases">
        <title>The deep terrestrial virosphere.</title>
        <authorList>
            <person name="Holmfeldt K."/>
            <person name="Nilsson E."/>
            <person name="Simone D."/>
            <person name="Lopez-Fernandez M."/>
            <person name="Wu X."/>
            <person name="de Brujin I."/>
            <person name="Lundin D."/>
            <person name="Andersson A."/>
            <person name="Bertilsson S."/>
            <person name="Dopson M."/>
        </authorList>
    </citation>
    <scope>NUCLEOTIDE SEQUENCE</scope>
    <source>
        <strain evidence="1">MM415B02272</strain>
    </source>
</reference>
<protein>
    <submittedName>
        <fullName evidence="1">Putative terminase</fullName>
    </submittedName>
</protein>
<proteinExistence type="predicted"/>
<sequence>MDDKGKKTRFRMNPIQYMLFMAKWWLNVILKSRQHGITTFVALMFLDAALFTPNLRAGIIAHKLTDAKRIFRDKIKFAYDNLSEGLRDTMPLAKDDAQEIIFGHNNSGIYVGATMHSATFQLLHVTEYGWMCQHAPDRAREIKSALETVHEGGMVIIESTAEGVGDDFQNMCDIAEKKTAAGTRLTRMDYKFHFFPWYKKRENQLHEPVEITDEMAAYFARIEMQSGDTIDRPYRNWYVKKREILKEKIYQQHPSTAEEAFFASREGSFYGGYMVRAHEDKRICDLPAEKSALVHTAWDLGDMHTSIWWFQLVDEWVHWIDHYYNNEGLDLADYAKVLQLKPYLYGQHFIGPDFVTSNAKKNGKVMMDYAADCGIHFEPVEPHLLSARHMTCRFVLPRSKFDRKRCKLGIAGLTNYHKEKNELASSEEIAVYKETPFKDWSCHIADAFGHAAIAYRTMNIGGTVMGRRKTIIRQPSVSAVEIGVSHESMRV</sequence>